<evidence type="ECO:0000256" key="10">
    <source>
        <dbReference type="RuleBase" id="RU000461"/>
    </source>
</evidence>
<dbReference type="Pfam" id="PF00067">
    <property type="entry name" value="p450"/>
    <property type="match status" value="1"/>
</dbReference>
<comment type="similarity">
    <text evidence="3 10">Belongs to the cytochrome P450 family.</text>
</comment>
<comment type="cofactor">
    <cofactor evidence="1 9">
        <name>heme</name>
        <dbReference type="ChEBI" id="CHEBI:30413"/>
    </cofactor>
</comment>
<accession>A0A4S8MAH0</accession>
<evidence type="ECO:0000256" key="2">
    <source>
        <dbReference type="ARBA" id="ARBA00005179"/>
    </source>
</evidence>
<dbReference type="GO" id="GO:0005506">
    <property type="term" value="F:iron ion binding"/>
    <property type="evidence" value="ECO:0007669"/>
    <property type="project" value="InterPro"/>
</dbReference>
<proteinExistence type="inferred from homology"/>
<gene>
    <name evidence="11" type="ORF">K435DRAFT_719666</name>
</gene>
<dbReference type="InterPro" id="IPR001128">
    <property type="entry name" value="Cyt_P450"/>
</dbReference>
<evidence type="ECO:0000313" key="11">
    <source>
        <dbReference type="EMBL" id="THU99416.1"/>
    </source>
</evidence>
<keyword evidence="5 9" id="KW-0479">Metal-binding</keyword>
<dbReference type="InterPro" id="IPR050364">
    <property type="entry name" value="Cytochrome_P450_fung"/>
</dbReference>
<comment type="pathway">
    <text evidence="2">Secondary metabolite biosynthesis.</text>
</comment>
<dbReference type="PRINTS" id="PR00463">
    <property type="entry name" value="EP450I"/>
</dbReference>
<dbReference type="PANTHER" id="PTHR46300">
    <property type="entry name" value="P450, PUTATIVE (EUROFUNG)-RELATED-RELATED"/>
    <property type="match status" value="1"/>
</dbReference>
<name>A0A4S8MAH0_DENBC</name>
<evidence type="ECO:0000256" key="7">
    <source>
        <dbReference type="ARBA" id="ARBA00023004"/>
    </source>
</evidence>
<evidence type="ECO:0000256" key="5">
    <source>
        <dbReference type="ARBA" id="ARBA00022723"/>
    </source>
</evidence>
<evidence type="ECO:0000256" key="9">
    <source>
        <dbReference type="PIRSR" id="PIRSR602401-1"/>
    </source>
</evidence>
<dbReference type="InterPro" id="IPR002401">
    <property type="entry name" value="Cyt_P450_E_grp-I"/>
</dbReference>
<keyword evidence="8 10" id="KW-0503">Monooxygenase</keyword>
<evidence type="ECO:0000256" key="3">
    <source>
        <dbReference type="ARBA" id="ARBA00010617"/>
    </source>
</evidence>
<keyword evidence="7 9" id="KW-0408">Iron</keyword>
<dbReference type="OrthoDB" id="2789670at2759"/>
<dbReference type="PANTHER" id="PTHR46300:SF7">
    <property type="entry name" value="P450, PUTATIVE (EUROFUNG)-RELATED"/>
    <property type="match status" value="1"/>
</dbReference>
<evidence type="ECO:0000256" key="1">
    <source>
        <dbReference type="ARBA" id="ARBA00001971"/>
    </source>
</evidence>
<evidence type="ECO:0000256" key="4">
    <source>
        <dbReference type="ARBA" id="ARBA00022617"/>
    </source>
</evidence>
<dbReference type="CDD" id="cd11065">
    <property type="entry name" value="CYP64-like"/>
    <property type="match status" value="1"/>
</dbReference>
<keyword evidence="6 10" id="KW-0560">Oxidoreductase</keyword>
<dbReference type="GO" id="GO:0020037">
    <property type="term" value="F:heme binding"/>
    <property type="evidence" value="ECO:0007669"/>
    <property type="project" value="InterPro"/>
</dbReference>
<dbReference type="Gene3D" id="1.10.630.10">
    <property type="entry name" value="Cytochrome P450"/>
    <property type="match status" value="1"/>
</dbReference>
<dbReference type="GO" id="GO:0016705">
    <property type="term" value="F:oxidoreductase activity, acting on paired donors, with incorporation or reduction of molecular oxygen"/>
    <property type="evidence" value="ECO:0007669"/>
    <property type="project" value="InterPro"/>
</dbReference>
<dbReference type="AlphaFoldDB" id="A0A4S8MAH0"/>
<dbReference type="Proteomes" id="UP000297245">
    <property type="component" value="Unassembled WGS sequence"/>
</dbReference>
<organism evidence="11 12">
    <name type="scientific">Dendrothele bispora (strain CBS 962.96)</name>
    <dbReference type="NCBI Taxonomy" id="1314807"/>
    <lineage>
        <taxon>Eukaryota</taxon>
        <taxon>Fungi</taxon>
        <taxon>Dikarya</taxon>
        <taxon>Basidiomycota</taxon>
        <taxon>Agaricomycotina</taxon>
        <taxon>Agaricomycetes</taxon>
        <taxon>Agaricomycetidae</taxon>
        <taxon>Agaricales</taxon>
        <taxon>Agaricales incertae sedis</taxon>
        <taxon>Dendrothele</taxon>
    </lineage>
</organism>
<evidence type="ECO:0000256" key="6">
    <source>
        <dbReference type="ARBA" id="ARBA00023002"/>
    </source>
</evidence>
<reference evidence="11 12" key="1">
    <citation type="journal article" date="2019" name="Nat. Ecol. Evol.">
        <title>Megaphylogeny resolves global patterns of mushroom evolution.</title>
        <authorList>
            <person name="Varga T."/>
            <person name="Krizsan K."/>
            <person name="Foldi C."/>
            <person name="Dima B."/>
            <person name="Sanchez-Garcia M."/>
            <person name="Sanchez-Ramirez S."/>
            <person name="Szollosi G.J."/>
            <person name="Szarkandi J.G."/>
            <person name="Papp V."/>
            <person name="Albert L."/>
            <person name="Andreopoulos W."/>
            <person name="Angelini C."/>
            <person name="Antonin V."/>
            <person name="Barry K.W."/>
            <person name="Bougher N.L."/>
            <person name="Buchanan P."/>
            <person name="Buyck B."/>
            <person name="Bense V."/>
            <person name="Catcheside P."/>
            <person name="Chovatia M."/>
            <person name="Cooper J."/>
            <person name="Damon W."/>
            <person name="Desjardin D."/>
            <person name="Finy P."/>
            <person name="Geml J."/>
            <person name="Haridas S."/>
            <person name="Hughes K."/>
            <person name="Justo A."/>
            <person name="Karasinski D."/>
            <person name="Kautmanova I."/>
            <person name="Kiss B."/>
            <person name="Kocsube S."/>
            <person name="Kotiranta H."/>
            <person name="LaButti K.M."/>
            <person name="Lechner B.E."/>
            <person name="Liimatainen K."/>
            <person name="Lipzen A."/>
            <person name="Lukacs Z."/>
            <person name="Mihaltcheva S."/>
            <person name="Morgado L.N."/>
            <person name="Niskanen T."/>
            <person name="Noordeloos M.E."/>
            <person name="Ohm R.A."/>
            <person name="Ortiz-Santana B."/>
            <person name="Ovrebo C."/>
            <person name="Racz N."/>
            <person name="Riley R."/>
            <person name="Savchenko A."/>
            <person name="Shiryaev A."/>
            <person name="Soop K."/>
            <person name="Spirin V."/>
            <person name="Szebenyi C."/>
            <person name="Tomsovsky M."/>
            <person name="Tulloss R.E."/>
            <person name="Uehling J."/>
            <person name="Grigoriev I.V."/>
            <person name="Vagvolgyi C."/>
            <person name="Papp T."/>
            <person name="Martin F.M."/>
            <person name="Miettinen O."/>
            <person name="Hibbett D.S."/>
            <person name="Nagy L.G."/>
        </authorList>
    </citation>
    <scope>NUCLEOTIDE SEQUENCE [LARGE SCALE GENOMIC DNA]</scope>
    <source>
        <strain evidence="11 12">CBS 962.96</strain>
    </source>
</reference>
<feature type="binding site" description="axial binding residue" evidence="9">
    <location>
        <position position="394"/>
    </location>
    <ligand>
        <name>heme</name>
        <dbReference type="ChEBI" id="CHEBI:30413"/>
    </ligand>
    <ligandPart>
        <name>Fe</name>
        <dbReference type="ChEBI" id="CHEBI:18248"/>
    </ligandPart>
</feature>
<dbReference type="SUPFAM" id="SSF48264">
    <property type="entry name" value="Cytochrome P450"/>
    <property type="match status" value="1"/>
</dbReference>
<protein>
    <submittedName>
        <fullName evidence="11">Cytochrome P450</fullName>
    </submittedName>
</protein>
<keyword evidence="12" id="KW-1185">Reference proteome</keyword>
<dbReference type="InterPro" id="IPR036396">
    <property type="entry name" value="Cyt_P450_sf"/>
</dbReference>
<keyword evidence="4 9" id="KW-0349">Heme</keyword>
<dbReference type="EMBL" id="ML179120">
    <property type="protein sequence ID" value="THU99416.1"/>
    <property type="molecule type" value="Genomic_DNA"/>
</dbReference>
<dbReference type="PROSITE" id="PS00086">
    <property type="entry name" value="CYTOCHROME_P450"/>
    <property type="match status" value="1"/>
</dbReference>
<dbReference type="PRINTS" id="PR00385">
    <property type="entry name" value="P450"/>
</dbReference>
<dbReference type="GO" id="GO:0004497">
    <property type="term" value="F:monooxygenase activity"/>
    <property type="evidence" value="ECO:0007669"/>
    <property type="project" value="UniProtKB-KW"/>
</dbReference>
<sequence>MPSQQDFSPWILYDTWFKKYGDIVHVKVFQQHIVLLGSFEAAQAMFDKNGALFSDRPYNVMLPLMGWDFNFATHNYTSRYRRHRKIFHEFFSPSAIQKYSYVQYREVESFLSRLERTPEDFLHHIRHTLAAIIMDITYGIRIQDQNDPYISIAKEAVSFLNLAGIAGSFIVDFFPFLRYLPAWAPGTSFKRVGAYAKKVVAQMVDQPFDYVKENITDQEVSSSVAGTLASRLLPSPGRDSEEEIFKNVAGVAYAAGADTTSSAVQSFFLAMVLFPEAQHRAQLELDNVVGLDRLPTLEDRNELPYTSALIKEVMRWQPVAPLGVPHSAPCDYTHKGYHIPKGAMILGIAWSILHDPTMYPDPERFYPERFLKEGKLDPKIRDPDAAFGYGRRICPGRHLSDANVFLIVASVLCRFDILPFLNNCGEPYEYQIKSTKGLFTYPIDFKCKIVPRDVCIG</sequence>
<dbReference type="InterPro" id="IPR017972">
    <property type="entry name" value="Cyt_P450_CS"/>
</dbReference>
<evidence type="ECO:0000313" key="12">
    <source>
        <dbReference type="Proteomes" id="UP000297245"/>
    </source>
</evidence>
<evidence type="ECO:0000256" key="8">
    <source>
        <dbReference type="ARBA" id="ARBA00023033"/>
    </source>
</evidence>